<dbReference type="Proteomes" id="UP000563050">
    <property type="component" value="Unassembled WGS sequence"/>
</dbReference>
<organism evidence="3 4">
    <name type="scientific">Halomonas fontilapidosi</name>
    <dbReference type="NCBI Taxonomy" id="616675"/>
    <lineage>
        <taxon>Bacteria</taxon>
        <taxon>Pseudomonadati</taxon>
        <taxon>Pseudomonadota</taxon>
        <taxon>Gammaproteobacteria</taxon>
        <taxon>Oceanospirillales</taxon>
        <taxon>Halomonadaceae</taxon>
        <taxon>Halomonas</taxon>
    </lineage>
</organism>
<evidence type="ECO:0000313" key="3">
    <source>
        <dbReference type="EMBL" id="MBB3183603.1"/>
    </source>
</evidence>
<keyword evidence="1" id="KW-1133">Transmembrane helix</keyword>
<name>A0A7W5GXQ3_9GAMM</name>
<feature type="transmembrane region" description="Helical" evidence="1">
    <location>
        <begin position="85"/>
        <end position="109"/>
    </location>
</feature>
<dbReference type="EMBL" id="JACHXQ010000002">
    <property type="protein sequence ID" value="MBB3183603.1"/>
    <property type="molecule type" value="Genomic_DNA"/>
</dbReference>
<evidence type="ECO:0000313" key="4">
    <source>
        <dbReference type="Proteomes" id="UP000563050"/>
    </source>
</evidence>
<accession>A0A7W5GXQ3</accession>
<feature type="chain" id="PRO_5030610609" evidence="2">
    <location>
        <begin position="19"/>
        <end position="170"/>
    </location>
</feature>
<comment type="caution">
    <text evidence="3">The sequence shown here is derived from an EMBL/GenBank/DDBJ whole genome shotgun (WGS) entry which is preliminary data.</text>
</comment>
<feature type="transmembrane region" description="Helical" evidence="1">
    <location>
        <begin position="143"/>
        <end position="164"/>
    </location>
</feature>
<keyword evidence="2" id="KW-0732">Signal</keyword>
<keyword evidence="4" id="KW-1185">Reference proteome</keyword>
<evidence type="ECO:0000256" key="1">
    <source>
        <dbReference type="SAM" id="Phobius"/>
    </source>
</evidence>
<proteinExistence type="predicted"/>
<keyword evidence="1" id="KW-0472">Membrane</keyword>
<keyword evidence="1" id="KW-0812">Transmembrane</keyword>
<evidence type="ECO:0000256" key="2">
    <source>
        <dbReference type="SAM" id="SignalP"/>
    </source>
</evidence>
<reference evidence="3 4" key="1">
    <citation type="submission" date="2020-08" db="EMBL/GenBank/DDBJ databases">
        <title>Genomic Encyclopedia of Type Strains, Phase III (KMG-III): the genomes of soil and plant-associated and newly described type strains.</title>
        <authorList>
            <person name="Whitman W."/>
        </authorList>
    </citation>
    <scope>NUCLEOTIDE SEQUENCE [LARGE SCALE GENOMIC DNA]</scope>
    <source>
        <strain evidence="3 4">CECT 7341</strain>
    </source>
</reference>
<dbReference type="RefSeq" id="WP_183313682.1">
    <property type="nucleotide sequence ID" value="NZ_JACHXQ010000002.1"/>
</dbReference>
<gene>
    <name evidence="3" type="ORF">FHR95_001144</name>
</gene>
<protein>
    <submittedName>
        <fullName evidence="3">Uncharacterized protein</fullName>
    </submittedName>
</protein>
<sequence>MRPVVVMLLMGLCCVPLAMGQEASVAPDGRIAEMVKALDEEETRFAPVMIDPARLDEQGRASQRRALQAYYDYRSEGFDHRRRVFAWQLLSSKIIFLLVVSLVGVGIYFSWLQFRQGFKGGSDADTRTTLEASPSGIKLSSPVLGVIILTLSLLFFYLYLVYVYPIEEIL</sequence>
<dbReference type="AlphaFoldDB" id="A0A7W5GXQ3"/>
<feature type="signal peptide" evidence="2">
    <location>
        <begin position="1"/>
        <end position="18"/>
    </location>
</feature>